<feature type="transmembrane region" description="Helical" evidence="1">
    <location>
        <begin position="136"/>
        <end position="154"/>
    </location>
</feature>
<dbReference type="GO" id="GO:0016747">
    <property type="term" value="F:acyltransferase activity, transferring groups other than amino-acyl groups"/>
    <property type="evidence" value="ECO:0007669"/>
    <property type="project" value="InterPro"/>
</dbReference>
<feature type="domain" description="Acyltransferase 3" evidence="2">
    <location>
        <begin position="33"/>
        <end position="290"/>
    </location>
</feature>
<feature type="transmembrane region" description="Helical" evidence="1">
    <location>
        <begin position="166"/>
        <end position="187"/>
    </location>
</feature>
<evidence type="ECO:0000313" key="4">
    <source>
        <dbReference type="Proteomes" id="UP000499080"/>
    </source>
</evidence>
<gene>
    <name evidence="3" type="primary">nrf-6_53</name>
    <name evidence="3" type="ORF">AVEN_13840_1</name>
</gene>
<name>A0A4Y2LFK0_ARAVE</name>
<dbReference type="OrthoDB" id="6434261at2759"/>
<dbReference type="Pfam" id="PF01757">
    <property type="entry name" value="Acyl_transf_3"/>
    <property type="match status" value="1"/>
</dbReference>
<dbReference type="PANTHER" id="PTHR11161">
    <property type="entry name" value="O-ACYLTRANSFERASE"/>
    <property type="match status" value="1"/>
</dbReference>
<feature type="transmembrane region" description="Helical" evidence="1">
    <location>
        <begin position="273"/>
        <end position="294"/>
    </location>
</feature>
<feature type="transmembrane region" description="Helical" evidence="1">
    <location>
        <begin position="85"/>
        <end position="102"/>
    </location>
</feature>
<dbReference type="InterPro" id="IPR052728">
    <property type="entry name" value="O2_lipid_transport_reg"/>
</dbReference>
<proteinExistence type="predicted"/>
<comment type="caution">
    <text evidence="3">The sequence shown here is derived from an EMBL/GenBank/DDBJ whole genome shotgun (WGS) entry which is preliminary data.</text>
</comment>
<keyword evidence="1" id="KW-0812">Transmembrane</keyword>
<evidence type="ECO:0000256" key="1">
    <source>
        <dbReference type="SAM" id="Phobius"/>
    </source>
</evidence>
<dbReference type="InterPro" id="IPR002656">
    <property type="entry name" value="Acyl_transf_3_dom"/>
</dbReference>
<dbReference type="PANTHER" id="PTHR11161:SF69">
    <property type="entry name" value="NOSE RESISTANT TO FLUOXETINE PROTEIN 6-LIKE PROTEIN"/>
    <property type="match status" value="1"/>
</dbReference>
<evidence type="ECO:0000313" key="3">
    <source>
        <dbReference type="EMBL" id="GBN13382.1"/>
    </source>
</evidence>
<evidence type="ECO:0000259" key="2">
    <source>
        <dbReference type="Pfam" id="PF01757"/>
    </source>
</evidence>
<dbReference type="EMBL" id="BGPR01005782">
    <property type="protein sequence ID" value="GBN13382.1"/>
    <property type="molecule type" value="Genomic_DNA"/>
</dbReference>
<reference evidence="3 4" key="1">
    <citation type="journal article" date="2019" name="Sci. Rep.">
        <title>Orb-weaving spider Araneus ventricosus genome elucidates the spidroin gene catalogue.</title>
        <authorList>
            <person name="Kono N."/>
            <person name="Nakamura H."/>
            <person name="Ohtoshi R."/>
            <person name="Moran D.A.P."/>
            <person name="Shinohara A."/>
            <person name="Yoshida Y."/>
            <person name="Fujiwara M."/>
            <person name="Mori M."/>
            <person name="Tomita M."/>
            <person name="Arakawa K."/>
        </authorList>
    </citation>
    <scope>NUCLEOTIDE SEQUENCE [LARGE SCALE GENOMIC DNA]</scope>
</reference>
<dbReference type="AlphaFoldDB" id="A0A4Y2LFK0"/>
<keyword evidence="1" id="KW-0472">Membrane</keyword>
<accession>A0A4Y2LFK0</accession>
<sequence>MIVLAFYATISPFLGSGPLWPDYDVIPSCKDNWWWNMIYINNFQALFHDQCMEWSWYLANDMQFYVISPLFLITLWRWPKVGYSLLGLFFCITFAWSFVITYENYIYGLGYNSDILYFSDILCRMPSYMNIFYTKPYTRIGPYLVGLLLAYYVRRRRRSNSPSLNWLTLSVGWIVASGILLACKFFPYHQDLTNVEASFYNALSRVAFALGLGWVIFVCVIGQGGVVNSILSWKALIPLSRITYCAYLVNPIVMTTYFNSLRALTNYNAFNHAVLYLGFLVITFAVALVTSLLFELPVIRLEKLFWNKSAPLKVLDISLSKLTNKTVISNELSEK</sequence>
<protein>
    <submittedName>
        <fullName evidence="3">Nose resistant to fluoxetine protein 6</fullName>
    </submittedName>
</protein>
<feature type="transmembrane region" description="Helical" evidence="1">
    <location>
        <begin position="207"/>
        <end position="230"/>
    </location>
</feature>
<dbReference type="Proteomes" id="UP000499080">
    <property type="component" value="Unassembled WGS sequence"/>
</dbReference>
<organism evidence="3 4">
    <name type="scientific">Araneus ventricosus</name>
    <name type="common">Orbweaver spider</name>
    <name type="synonym">Epeira ventricosa</name>
    <dbReference type="NCBI Taxonomy" id="182803"/>
    <lineage>
        <taxon>Eukaryota</taxon>
        <taxon>Metazoa</taxon>
        <taxon>Ecdysozoa</taxon>
        <taxon>Arthropoda</taxon>
        <taxon>Chelicerata</taxon>
        <taxon>Arachnida</taxon>
        <taxon>Araneae</taxon>
        <taxon>Araneomorphae</taxon>
        <taxon>Entelegynae</taxon>
        <taxon>Araneoidea</taxon>
        <taxon>Araneidae</taxon>
        <taxon>Araneus</taxon>
    </lineage>
</organism>
<keyword evidence="1" id="KW-1133">Transmembrane helix</keyword>
<feature type="transmembrane region" description="Helical" evidence="1">
    <location>
        <begin position="242"/>
        <end position="261"/>
    </location>
</feature>
<keyword evidence="4" id="KW-1185">Reference proteome</keyword>